<protein>
    <recommendedName>
        <fullName evidence="1">phospholipase D</fullName>
        <ecNumber evidence="1">3.1.4.4</ecNumber>
    </recommendedName>
</protein>
<dbReference type="Pfam" id="PF13091">
    <property type="entry name" value="PLDc_2"/>
    <property type="match status" value="1"/>
</dbReference>
<evidence type="ECO:0000256" key="5">
    <source>
        <dbReference type="ARBA" id="ARBA00023098"/>
    </source>
</evidence>
<dbReference type="EMBL" id="AP024444">
    <property type="protein sequence ID" value="BCS19945.1"/>
    <property type="molecule type" value="Genomic_DNA"/>
</dbReference>
<feature type="compositionally biased region" description="Low complexity" evidence="6">
    <location>
        <begin position="673"/>
        <end position="690"/>
    </location>
</feature>
<feature type="compositionally biased region" description="Low complexity" evidence="6">
    <location>
        <begin position="511"/>
        <end position="570"/>
    </location>
</feature>
<feature type="compositionally biased region" description="Low complexity" evidence="6">
    <location>
        <begin position="696"/>
        <end position="712"/>
    </location>
</feature>
<feature type="compositionally biased region" description="Low complexity" evidence="6">
    <location>
        <begin position="781"/>
        <end position="790"/>
    </location>
</feature>
<reference evidence="8" key="1">
    <citation type="submission" date="2021-01" db="EMBL/GenBank/DDBJ databases">
        <authorList>
            <consortium name="Aspergillus puulaauensis MK2 genome sequencing consortium"/>
            <person name="Kazuki M."/>
            <person name="Futagami T."/>
        </authorList>
    </citation>
    <scope>NUCLEOTIDE SEQUENCE</scope>
    <source>
        <strain evidence="8">MK2</strain>
    </source>
</reference>
<sequence length="1337" mass="147029">MSHNQDHLAYGQYQGQDSDRAGTGDSARSLVGDTFSMLKNKYKTHQGSHSSGPAPGNQNQPPSQSYNPSGYGSQTNPNPGYNPGPTQGSGNQGKPPKQDKVSGLFGKFQGVIADYGGEYAQKIGTAIDPQGYAEYGAKPQAQSQNRFGSFAPDRPGNDVQWYVDGCSYFYAVSKALESARESIWILDWWLSPELYLRRPPSKNEQYRLDRLLHAAAQRGAKVNIIVYKEVTQALTLSSHHTKHHLENLHPNIAVFRHPDHLPDRQGLTAQITSSLQNLSLDALKLGQMSSDAMKGIYGIHEDMILYWAHHEKLCIVDGRVAFMGGLDMCYGRWDTHQHTLADVHDNPADNVFHGQDYNNARVLDFTDVAHPDQNKLDRTQTSRMGWSDVAVSFHGPAVEDIRRMFVERWNFLYDSKYKSRNDARFTRLALYGRPSSSGPPQSHQGAQQQTPYQPGQPQTTQQQVGGAAAAQVAQPSWSQQQTGQQQTAQQPQYQPGQQQSATQEAQPSWSQQQTYQPGQTQTGQQHVGGAAAAAAVQATQPSWSQQQTSYQPGQTQTTQQQTSYQPDQSQHSSTQGTAQSNQPAWSQQQPQYQPYQAGQAQSSQQSNPGTPQASAPSAQPSWSQQQSGYQSGQHQQAQQQHGGDTQAASQYQPYQPGQQSHPGTPQPHGGDTQAAGQYQPYQPGQQSHPGTPQPTAPSSQPSWSQQQPAYQSGQHSYSPAPQGVSELGPSSPQPSWNQQQSPYQQSQPQQQSHSSTPQSAAQSPYTGQSFPPPPPGPPPTQGSTQSQAAPYFPPPPSEPQQHTQDASYSGSRGVSDYDSGDRERGPGGKPGSGSVPGFVPKRFRENFDSLRGELAGQIHQYQDRFATGSLGRPQQRGNMSCQILRSCGKWSNGTPTEHSIQDAYAEIIKHSEHFVYIENQFFITATGDKQKPVKNQIGAAIVERILRAARAGQKYKIIVVIPTVPCFAGDLADQAALGTRAIMEFQYNSINRGGNSIMELIAKEGYNPMEYIRFYNLRNYDRIKYAAPQGVPQGAPQGAPHGAPGYGSAHRPAFDTSAAYQSYGAAPAASHKSGSGQLDTVSSCYMLNGPDLRSLPWDGPSEAEINAFVTEELYVHSKVMIADDRIVICGSANINDRSQVGDHDSEIAVIIEDRTPVPSKMNGQPWPASRFASSLRRHLFRKHLGLLPPQNYEQPENDRFDFESPESQIVADPLADTFLSVWNTRAHTNTGVYREVFHSVPDDTVRNWSTYKEFYGYYFKNADKQAFGEEMDGPPAAYKYGHVVSEKFPGPEGVARVKELLSQVKGTLVEMPLMFLCEEDVAESGLTLNDLTEPLYT</sequence>
<dbReference type="GO" id="GO:0009395">
    <property type="term" value="P:phospholipid catabolic process"/>
    <property type="evidence" value="ECO:0007669"/>
    <property type="project" value="TreeGrafter"/>
</dbReference>
<feature type="compositionally biased region" description="Low complexity" evidence="6">
    <location>
        <begin position="578"/>
        <end position="660"/>
    </location>
</feature>
<dbReference type="SMART" id="SM00155">
    <property type="entry name" value="PLDc"/>
    <property type="match status" value="2"/>
</dbReference>
<dbReference type="InterPro" id="IPR015679">
    <property type="entry name" value="PLipase_D_fam"/>
</dbReference>
<evidence type="ECO:0000256" key="2">
    <source>
        <dbReference type="ARBA" id="ARBA00022737"/>
    </source>
</evidence>
<keyword evidence="4" id="KW-0442">Lipid degradation</keyword>
<dbReference type="EC" id="3.1.4.4" evidence="1"/>
<keyword evidence="2" id="KW-0677">Repeat</keyword>
<dbReference type="InterPro" id="IPR001736">
    <property type="entry name" value="PLipase_D/transphosphatidylase"/>
</dbReference>
<evidence type="ECO:0000313" key="8">
    <source>
        <dbReference type="EMBL" id="BCS19945.1"/>
    </source>
</evidence>
<keyword evidence="5" id="KW-0443">Lipid metabolism</keyword>
<dbReference type="Pfam" id="PF00614">
    <property type="entry name" value="PLDc"/>
    <property type="match status" value="1"/>
</dbReference>
<dbReference type="RefSeq" id="XP_041552139.1">
    <property type="nucleotide sequence ID" value="XM_041699011.1"/>
</dbReference>
<keyword evidence="3" id="KW-0378">Hydrolase</keyword>
<feature type="domain" description="PLD phosphodiesterase" evidence="7">
    <location>
        <begin position="1111"/>
        <end position="1138"/>
    </location>
</feature>
<dbReference type="GeneID" id="64969950"/>
<dbReference type="CDD" id="cd09138">
    <property type="entry name" value="PLDc_vPLD1_2_yPLD_like_1"/>
    <property type="match status" value="1"/>
</dbReference>
<feature type="compositionally biased region" description="Polar residues" evidence="6">
    <location>
        <begin position="802"/>
        <end position="812"/>
    </location>
</feature>
<evidence type="ECO:0000256" key="4">
    <source>
        <dbReference type="ARBA" id="ARBA00022963"/>
    </source>
</evidence>
<evidence type="ECO:0000256" key="6">
    <source>
        <dbReference type="SAM" id="MobiDB-lite"/>
    </source>
</evidence>
<dbReference type="PROSITE" id="PS50035">
    <property type="entry name" value="PLD"/>
    <property type="match status" value="2"/>
</dbReference>
<name>A0A7R8AJR8_9EURO</name>
<dbReference type="GO" id="GO:0004630">
    <property type="term" value="F:phospholipase D activity"/>
    <property type="evidence" value="ECO:0007669"/>
    <property type="project" value="UniProtKB-EC"/>
</dbReference>
<feature type="compositionally biased region" description="Polar residues" evidence="6">
    <location>
        <begin position="47"/>
        <end position="73"/>
    </location>
</feature>
<organism evidence="8 9">
    <name type="scientific">Aspergillus puulaauensis</name>
    <dbReference type="NCBI Taxonomy" id="1220207"/>
    <lineage>
        <taxon>Eukaryota</taxon>
        <taxon>Fungi</taxon>
        <taxon>Dikarya</taxon>
        <taxon>Ascomycota</taxon>
        <taxon>Pezizomycotina</taxon>
        <taxon>Eurotiomycetes</taxon>
        <taxon>Eurotiomycetidae</taxon>
        <taxon>Eurotiales</taxon>
        <taxon>Aspergillaceae</taxon>
        <taxon>Aspergillus</taxon>
    </lineage>
</organism>
<evidence type="ECO:0000256" key="1">
    <source>
        <dbReference type="ARBA" id="ARBA00012027"/>
    </source>
</evidence>
<dbReference type="FunFam" id="3.30.870.10:FF:000032">
    <property type="entry name" value="Phospholipase"/>
    <property type="match status" value="1"/>
</dbReference>
<accession>A0A7R8AJR8</accession>
<evidence type="ECO:0000259" key="7">
    <source>
        <dbReference type="PROSITE" id="PS50035"/>
    </source>
</evidence>
<evidence type="ECO:0000256" key="3">
    <source>
        <dbReference type="ARBA" id="ARBA00022801"/>
    </source>
</evidence>
<evidence type="ECO:0000313" key="9">
    <source>
        <dbReference type="Proteomes" id="UP000654913"/>
    </source>
</evidence>
<dbReference type="SUPFAM" id="SSF56024">
    <property type="entry name" value="Phospholipase D/nuclease"/>
    <property type="match status" value="2"/>
</dbReference>
<feature type="region of interest" description="Disordered" evidence="6">
    <location>
        <begin position="1"/>
        <end position="102"/>
    </location>
</feature>
<dbReference type="Proteomes" id="UP000654913">
    <property type="component" value="Chromosome 2"/>
</dbReference>
<reference evidence="8" key="2">
    <citation type="submission" date="2021-02" db="EMBL/GenBank/DDBJ databases">
        <title>Aspergillus puulaauensis MK2 genome sequence.</title>
        <authorList>
            <person name="Futagami T."/>
            <person name="Mori K."/>
            <person name="Kadooka C."/>
            <person name="Tanaka T."/>
        </authorList>
    </citation>
    <scope>NUCLEOTIDE SEQUENCE</scope>
    <source>
        <strain evidence="8">MK2</strain>
    </source>
</reference>
<dbReference type="KEGG" id="apuu:APUU_20377S"/>
<dbReference type="CDD" id="cd09141">
    <property type="entry name" value="PLDc_vPLD1_2_yPLD_like_2"/>
    <property type="match status" value="1"/>
</dbReference>
<proteinExistence type="predicted"/>
<dbReference type="PANTHER" id="PTHR18896:SF186">
    <property type="entry name" value="PHOSPHOLIPASE D"/>
    <property type="match status" value="1"/>
</dbReference>
<feature type="compositionally biased region" description="Low complexity" evidence="6">
    <location>
        <begin position="434"/>
        <end position="503"/>
    </location>
</feature>
<keyword evidence="9" id="KW-1185">Reference proteome</keyword>
<feature type="compositionally biased region" description="Pro residues" evidence="6">
    <location>
        <begin position="770"/>
        <end position="780"/>
    </location>
</feature>
<dbReference type="Gene3D" id="3.30.870.10">
    <property type="entry name" value="Endonuclease Chain A"/>
    <property type="match status" value="3"/>
</dbReference>
<feature type="compositionally biased region" description="Low complexity" evidence="6">
    <location>
        <begin position="74"/>
        <end position="88"/>
    </location>
</feature>
<feature type="compositionally biased region" description="Low complexity" evidence="6">
    <location>
        <begin position="729"/>
        <end position="769"/>
    </location>
</feature>
<feature type="region of interest" description="Disordered" evidence="6">
    <location>
        <begin position="430"/>
        <end position="840"/>
    </location>
</feature>
<gene>
    <name evidence="8" type="ORF">APUU_20377S</name>
</gene>
<dbReference type="InterPro" id="IPR025202">
    <property type="entry name" value="PLD-like_dom"/>
</dbReference>
<dbReference type="OrthoDB" id="14911at2759"/>
<dbReference type="PANTHER" id="PTHR18896">
    <property type="entry name" value="PHOSPHOLIPASE D"/>
    <property type="match status" value="1"/>
</dbReference>
<feature type="domain" description="PLD phosphodiesterase" evidence="7">
    <location>
        <begin position="305"/>
        <end position="332"/>
    </location>
</feature>